<protein>
    <submittedName>
        <fullName evidence="6">DoxX</fullName>
    </submittedName>
</protein>
<feature type="transmembrane region" description="Helical" evidence="5">
    <location>
        <begin position="7"/>
        <end position="27"/>
    </location>
</feature>
<dbReference type="RefSeq" id="WP_069295501.1">
    <property type="nucleotide sequence ID" value="NZ_MCRI01000007.1"/>
</dbReference>
<evidence type="ECO:0000313" key="6">
    <source>
        <dbReference type="EMBL" id="ODN67249.1"/>
    </source>
</evidence>
<dbReference type="Proteomes" id="UP000094379">
    <property type="component" value="Unassembled WGS sequence"/>
</dbReference>
<dbReference type="EMBL" id="MCRI01000007">
    <property type="protein sequence ID" value="ODN67249.1"/>
    <property type="molecule type" value="Genomic_DNA"/>
</dbReference>
<keyword evidence="7" id="KW-1185">Reference proteome</keyword>
<dbReference type="GO" id="GO:0016020">
    <property type="term" value="C:membrane"/>
    <property type="evidence" value="ECO:0007669"/>
    <property type="project" value="UniProtKB-SubCell"/>
</dbReference>
<accession>A0A1E3GT70</accession>
<evidence type="ECO:0000256" key="2">
    <source>
        <dbReference type="ARBA" id="ARBA00022692"/>
    </source>
</evidence>
<name>A0A1E3GT70_9GAMM</name>
<evidence type="ECO:0000256" key="5">
    <source>
        <dbReference type="SAM" id="Phobius"/>
    </source>
</evidence>
<evidence type="ECO:0000256" key="4">
    <source>
        <dbReference type="ARBA" id="ARBA00023136"/>
    </source>
</evidence>
<gene>
    <name evidence="6" type="ORF">A9E74_00976</name>
</gene>
<feature type="transmembrane region" description="Helical" evidence="5">
    <location>
        <begin position="39"/>
        <end position="60"/>
    </location>
</feature>
<dbReference type="InterPro" id="IPR032808">
    <property type="entry name" value="DoxX"/>
</dbReference>
<evidence type="ECO:0000313" key="7">
    <source>
        <dbReference type="Proteomes" id="UP000094379"/>
    </source>
</evidence>
<reference evidence="6 7" key="1">
    <citation type="submission" date="2016-07" db="EMBL/GenBank/DDBJ databases">
        <title>Draft Genome Sequence of Methylophaga muralis Bur 1.</title>
        <authorList>
            <person name="Vasilenko O.V."/>
            <person name="Doronina N.V."/>
            <person name="Shmareva M.N."/>
            <person name="Tarlachkov S.V."/>
            <person name="Mustakhimov I."/>
            <person name="Trotsenko Y.A."/>
        </authorList>
    </citation>
    <scope>NUCLEOTIDE SEQUENCE [LARGE SCALE GENOMIC DNA]</scope>
    <source>
        <strain evidence="6 7">Bur 1</strain>
    </source>
</reference>
<dbReference type="STRING" id="291169.A9E74_00976"/>
<sequence length="119" mass="13262">MNAFSKYGSAILTIIFFMSGAAKLASLDFELQAFERWGYPLWFMYLVGFIEVSGAVVLLIKPLRAIAAAGLSLFMIGPIVTHVLHAEWGMMGVALVLMLFAGWVAWQWRNMVSLAFLIK</sequence>
<keyword evidence="4 5" id="KW-0472">Membrane</keyword>
<proteinExistence type="predicted"/>
<evidence type="ECO:0000256" key="1">
    <source>
        <dbReference type="ARBA" id="ARBA00004141"/>
    </source>
</evidence>
<comment type="caution">
    <text evidence="6">The sequence shown here is derived from an EMBL/GenBank/DDBJ whole genome shotgun (WGS) entry which is preliminary data.</text>
</comment>
<comment type="subcellular location">
    <subcellularLocation>
        <location evidence="1">Membrane</location>
        <topology evidence="1">Multi-pass membrane protein</topology>
    </subcellularLocation>
</comment>
<keyword evidence="2 5" id="KW-0812">Transmembrane</keyword>
<dbReference type="Pfam" id="PF13564">
    <property type="entry name" value="DoxX_2"/>
    <property type="match status" value="1"/>
</dbReference>
<keyword evidence="3 5" id="KW-1133">Transmembrane helix</keyword>
<dbReference type="AlphaFoldDB" id="A0A1E3GT70"/>
<feature type="transmembrane region" description="Helical" evidence="5">
    <location>
        <begin position="90"/>
        <end position="108"/>
    </location>
</feature>
<organism evidence="6 7">
    <name type="scientific">Methylophaga muralis</name>
    <dbReference type="NCBI Taxonomy" id="291169"/>
    <lineage>
        <taxon>Bacteria</taxon>
        <taxon>Pseudomonadati</taxon>
        <taxon>Pseudomonadota</taxon>
        <taxon>Gammaproteobacteria</taxon>
        <taxon>Thiotrichales</taxon>
        <taxon>Piscirickettsiaceae</taxon>
        <taxon>Methylophaga</taxon>
    </lineage>
</organism>
<evidence type="ECO:0000256" key="3">
    <source>
        <dbReference type="ARBA" id="ARBA00022989"/>
    </source>
</evidence>
<feature type="transmembrane region" description="Helical" evidence="5">
    <location>
        <begin position="65"/>
        <end position="84"/>
    </location>
</feature>